<comment type="caution">
    <text evidence="1">The sequence shown here is derived from an EMBL/GenBank/DDBJ whole genome shotgun (WGS) entry which is preliminary data.</text>
</comment>
<dbReference type="Proteomes" id="UP000309747">
    <property type="component" value="Unassembled WGS sequence"/>
</dbReference>
<evidence type="ECO:0000313" key="2">
    <source>
        <dbReference type="Proteomes" id="UP000309747"/>
    </source>
</evidence>
<dbReference type="EMBL" id="SUNI01000015">
    <property type="protein sequence ID" value="TJZ90584.1"/>
    <property type="molecule type" value="Genomic_DNA"/>
</dbReference>
<dbReference type="AlphaFoldDB" id="A0A4U0RQR2"/>
<evidence type="ECO:0000313" key="1">
    <source>
        <dbReference type="EMBL" id="TJZ90584.1"/>
    </source>
</evidence>
<protein>
    <submittedName>
        <fullName evidence="1">Uncharacterized protein</fullName>
    </submittedName>
</protein>
<keyword evidence="2" id="KW-1185">Reference proteome</keyword>
<proteinExistence type="predicted"/>
<dbReference type="RefSeq" id="WP_136886795.1">
    <property type="nucleotide sequence ID" value="NZ_SUNI01000015.1"/>
</dbReference>
<dbReference type="Pfam" id="PF21810">
    <property type="entry name" value="DUF6880"/>
    <property type="match status" value="1"/>
</dbReference>
<dbReference type="InterPro" id="IPR049245">
    <property type="entry name" value="DUF6880"/>
</dbReference>
<dbReference type="OrthoDB" id="7183688at2"/>
<reference evidence="1 2" key="1">
    <citation type="submission" date="2019-04" db="EMBL/GenBank/DDBJ databases">
        <authorList>
            <person name="Li J."/>
        </authorList>
    </citation>
    <scope>NUCLEOTIDE SEQUENCE [LARGE SCALE GENOMIC DNA]</scope>
    <source>
        <strain evidence="1 2">KCTC 42687</strain>
    </source>
</reference>
<name>A0A4U0RQR2_9RHOB</name>
<accession>A0A4U0RQR2</accession>
<organism evidence="1 2">
    <name type="scientific">Paracoccus gahaiensis</name>
    <dbReference type="NCBI Taxonomy" id="1706839"/>
    <lineage>
        <taxon>Bacteria</taxon>
        <taxon>Pseudomonadati</taxon>
        <taxon>Pseudomonadota</taxon>
        <taxon>Alphaproteobacteria</taxon>
        <taxon>Rhodobacterales</taxon>
        <taxon>Paracoccaceae</taxon>
        <taxon>Paracoccus</taxon>
    </lineage>
</organism>
<sequence length="478" mass="52639">MSKKTLNKENLQKLGSETLAGLVMDLVQGSATLQRRARMELSAAQGPKDVAADIRKRFASLRRSTSYIDWRQQRALVKDLDGLLGAIESNIAAVDASEAFELLWSFLQLAPSIYERTDDSNGAVGGVMAEAVDLIAAIAPRLSPDPETLAERILEAVAEAAYGEFDGIIPATAEALGTDGLDHLKQITEAWAAQPPTTQDLDRYAGYGFSSSPEEIAYRQKQGTRSIILADIADAQGDVDAYMARYSEEQLTYATIAPGVARRLLDAGRIEDALGVSERAKAAEGATSFMMYDDNLDEVYEECLEKLGKADELKDHLWNAFRENLSKRSLRKYLKLLPDFDDIEAEQKALDLVEAFSHTDTAISFLIEWPAHERAAKVVLARANDLDGNSYHILTTGAAALEPQYPLAATLMRRAMVQDTLDGGKSKRYRYAARHLAECQSCDASIDDYGGFPTHETFVQALKQKHGRKYGFWQLADG</sequence>
<gene>
    <name evidence="1" type="ORF">FA743_14380</name>
</gene>